<feature type="region of interest" description="Disordered" evidence="1">
    <location>
        <begin position="1"/>
        <end position="45"/>
    </location>
</feature>
<accession>A0A3P7FN77</accession>
<evidence type="ECO:0000256" key="1">
    <source>
        <dbReference type="SAM" id="MobiDB-lite"/>
    </source>
</evidence>
<sequence length="920" mass="99631">MSNRKLKPIPNNPKEISQSPISPYLTDQGKPVSETPFDRNRGTDYSMKDDKVKNISIGLEDIDNAVMYYFNNIIKPNVFNNGKQIPVPVIYGSPERWKSVQNDGFYRDNNKRLMVPLIMFKRGNIEKNRTLGNKLDGNKTHLYQIVGTKYNKRNAYDKFDIINNRIPSKQYYISTVPDYVNITYECIIFTDFVEQNNKIIEAVEFASDSYWGDLNRWKFKTRIDSFATTTILENGLDRAAKSTFNIIINGYIIPDTINKDLATVRNKFYTKSQIIFDLEVVDSNGIITNTDELKLSNKKQTNIINSTSFIGGGNNITNVNNIISSAAAGDLTYLNTNITKQANIVIAPDTAIFNNSAILQPSVGSTLPPTTVNNFTFYINGQYVPSSLVTLTESGGNITAVFNIVGLGYSLVSTDEVIAIGNITPLIVRTVLTDMVDSSLFPQDSGSITASYIPTASYALTASYYGGTVISASYALTASYAANTSNVNTSSLVTTSSFNAFTASYNTGSFTGSFIGNLTGTASYATSASYALTAQTLLGSVVSASYASNSTSASHANNADNSISASYASTAQTLLGSVVSASYALSASYATTAQTLLGTVVSASYALTASYVNTSATRSIRTVNNNTSLLSTDYTVLCNTSASNIVVSLDPTLGTYVWNVKKIDSGSNQVIVSMSSGLIDGYAVTQSTLVNDNFSGSLNTNYWLGGLPAGANINTRLVVSGGLSDWSSYIKMTKYHMYDKLQIQVDFKAVTNDATSSWGIQTEGSPNLVLYNSVFYLKVDLSSGSADSGRVLVGFNNTSSFAYSSQAVQFNPNDNLRLTIIKQPFVTQTILENLTTSSNAKAFGEYYINQWGTQGAPKLTFIGGIQEFTNFKITSNVVNHSGSNSGVVFAGDSITAGTGASSIDRRWTNLVQQLQVFQVV</sequence>
<dbReference type="EMBL" id="UYWW01001588">
    <property type="protein sequence ID" value="VDM10725.1"/>
    <property type="molecule type" value="Genomic_DNA"/>
</dbReference>
<organism evidence="2 3">
    <name type="scientific">Wuchereria bancrofti</name>
    <dbReference type="NCBI Taxonomy" id="6293"/>
    <lineage>
        <taxon>Eukaryota</taxon>
        <taxon>Metazoa</taxon>
        <taxon>Ecdysozoa</taxon>
        <taxon>Nematoda</taxon>
        <taxon>Chromadorea</taxon>
        <taxon>Rhabditida</taxon>
        <taxon>Spirurina</taxon>
        <taxon>Spiruromorpha</taxon>
        <taxon>Filarioidea</taxon>
        <taxon>Onchocercidae</taxon>
        <taxon>Wuchereria</taxon>
    </lineage>
</organism>
<reference evidence="2 3" key="1">
    <citation type="submission" date="2018-11" db="EMBL/GenBank/DDBJ databases">
        <authorList>
            <consortium name="Pathogen Informatics"/>
        </authorList>
    </citation>
    <scope>NUCLEOTIDE SEQUENCE [LARGE SCALE GENOMIC DNA]</scope>
</reference>
<dbReference type="AlphaFoldDB" id="A0A3P7FN77"/>
<dbReference type="InParanoid" id="A0A3P7FN77"/>
<evidence type="ECO:0000313" key="2">
    <source>
        <dbReference type="EMBL" id="VDM10725.1"/>
    </source>
</evidence>
<proteinExistence type="predicted"/>
<name>A0A3P7FN77_WUCBA</name>
<evidence type="ECO:0000313" key="3">
    <source>
        <dbReference type="Proteomes" id="UP000270924"/>
    </source>
</evidence>
<gene>
    <name evidence="2" type="ORF">WBA_LOCUS4111</name>
</gene>
<feature type="compositionally biased region" description="Basic and acidic residues" evidence="1">
    <location>
        <begin position="36"/>
        <end position="45"/>
    </location>
</feature>
<keyword evidence="3" id="KW-1185">Reference proteome</keyword>
<protein>
    <submittedName>
        <fullName evidence="2">Uncharacterized protein</fullName>
    </submittedName>
</protein>
<dbReference type="Proteomes" id="UP000270924">
    <property type="component" value="Unassembled WGS sequence"/>
</dbReference>